<sequence length="314" mass="32443">MALEESLHRVTAALAIAVAAVAMSAACSLRPPPSADAVAPLNPVPGGSAAASASDGPADEAASATVTEPTDAPAPVSTDPAPVRWQVGAAPLPTRSDGLGEILPTPPELIDRSLPTPDLLPVPPNDDYAATVAAVPEEVLARSTWHAGCPVDAAELRYLTMSFWGFDGGHHTGEMIVHADVAESVVAVFGRLHADRFPLEEMRVTAAWELDTAPTGDGNNTSAFVCRAAVGSGAWSAHASGLAVDVNPFVNPYVRSDGVVLPELASAYVDRSRVRAGMILEGDVVTTAFDEVGWAWGGRWSSPLDLMHFSATGG</sequence>
<proteinExistence type="predicted"/>
<evidence type="ECO:0000256" key="1">
    <source>
        <dbReference type="SAM" id="MobiDB-lite"/>
    </source>
</evidence>
<protein>
    <recommendedName>
        <fullName evidence="2">Peptidase M15C domain-containing protein</fullName>
    </recommendedName>
</protein>
<evidence type="ECO:0000259" key="2">
    <source>
        <dbReference type="Pfam" id="PF13539"/>
    </source>
</evidence>
<dbReference type="SUPFAM" id="SSF55166">
    <property type="entry name" value="Hedgehog/DD-peptidase"/>
    <property type="match status" value="1"/>
</dbReference>
<dbReference type="InterPro" id="IPR039561">
    <property type="entry name" value="Peptidase_M15C"/>
</dbReference>
<feature type="compositionally biased region" description="Low complexity" evidence="1">
    <location>
        <begin position="46"/>
        <end position="64"/>
    </location>
</feature>
<dbReference type="InterPro" id="IPR009045">
    <property type="entry name" value="Zn_M74/Hedgehog-like"/>
</dbReference>
<dbReference type="KEGG" id="ahg:AHOG_08580"/>
<name>A0A221W1C3_9PSEU</name>
<reference evidence="3 4" key="1">
    <citation type="submission" date="2017-07" db="EMBL/GenBank/DDBJ databases">
        <title>Complete genome sequence of Actinoalloteichus hoggarensis DSM 45943, type strain of Actinoalloteichus hoggarensis.</title>
        <authorList>
            <person name="Ruckert C."/>
            <person name="Nouioui I."/>
            <person name="Willmese J."/>
            <person name="van Wezel G."/>
            <person name="Klenk H.-P."/>
            <person name="Kalinowski J."/>
            <person name="Zotchev S.B."/>
        </authorList>
    </citation>
    <scope>NUCLEOTIDE SEQUENCE [LARGE SCALE GENOMIC DNA]</scope>
    <source>
        <strain evidence="3 4">DSM 45943</strain>
    </source>
</reference>
<gene>
    <name evidence="3" type="ORF">AHOG_08580</name>
</gene>
<feature type="domain" description="Peptidase M15C" evidence="2">
    <location>
        <begin position="231"/>
        <end position="310"/>
    </location>
</feature>
<organism evidence="3 4">
    <name type="scientific">Actinoalloteichus hoggarensis</name>
    <dbReference type="NCBI Taxonomy" id="1470176"/>
    <lineage>
        <taxon>Bacteria</taxon>
        <taxon>Bacillati</taxon>
        <taxon>Actinomycetota</taxon>
        <taxon>Actinomycetes</taxon>
        <taxon>Pseudonocardiales</taxon>
        <taxon>Pseudonocardiaceae</taxon>
        <taxon>Actinoalloteichus</taxon>
    </lineage>
</organism>
<dbReference type="AlphaFoldDB" id="A0A221W1C3"/>
<dbReference type="GO" id="GO:0008233">
    <property type="term" value="F:peptidase activity"/>
    <property type="evidence" value="ECO:0007669"/>
    <property type="project" value="InterPro"/>
</dbReference>
<dbReference type="Pfam" id="PF13539">
    <property type="entry name" value="Peptidase_M15_4"/>
    <property type="match status" value="1"/>
</dbReference>
<dbReference type="Proteomes" id="UP000204221">
    <property type="component" value="Chromosome"/>
</dbReference>
<evidence type="ECO:0000313" key="4">
    <source>
        <dbReference type="Proteomes" id="UP000204221"/>
    </source>
</evidence>
<accession>A0A221W1C3</accession>
<feature type="region of interest" description="Disordered" evidence="1">
    <location>
        <begin position="46"/>
        <end position="83"/>
    </location>
</feature>
<keyword evidence="4" id="KW-1185">Reference proteome</keyword>
<dbReference type="EMBL" id="CP022521">
    <property type="protein sequence ID" value="ASO19361.1"/>
    <property type="molecule type" value="Genomic_DNA"/>
</dbReference>
<dbReference type="Gene3D" id="3.30.1380.10">
    <property type="match status" value="1"/>
</dbReference>
<evidence type="ECO:0000313" key="3">
    <source>
        <dbReference type="EMBL" id="ASO19361.1"/>
    </source>
</evidence>